<dbReference type="Proteomes" id="UP000067523">
    <property type="component" value="Chromosome"/>
</dbReference>
<dbReference type="RefSeq" id="WP_208929180.1">
    <property type="nucleotide sequence ID" value="NZ_CP013655.1"/>
</dbReference>
<dbReference type="AlphaFoldDB" id="A0A0U2X769"/>
<dbReference type="EMBL" id="CP013655">
    <property type="protein sequence ID" value="ALS36000.1"/>
    <property type="molecule type" value="Genomic_DNA"/>
</dbReference>
<sequence>MTFTIEHLDNEVLTGRQYKFAIPKTPEDFIEVNNQKLEILPTELNSVRAIIINDPDGSNGTYKYLIENSEGNRTFEIAAGDYAVFVGPWETLADIDQFIGACYGELYQSSEYGIGGTNNIQLIDFEHGKITLKLPAISK</sequence>
<organism evidence="2 3">
    <name type="scientific">Enterococcus rotai</name>
    <dbReference type="NCBI Taxonomy" id="118060"/>
    <lineage>
        <taxon>Bacteria</taxon>
        <taxon>Bacillati</taxon>
        <taxon>Bacillota</taxon>
        <taxon>Bacilli</taxon>
        <taxon>Lactobacillales</taxon>
        <taxon>Enterococcaceae</taxon>
        <taxon>Enterococcus</taxon>
    </lineage>
</organism>
<evidence type="ECO:0000313" key="3">
    <source>
        <dbReference type="Proteomes" id="UP000067523"/>
    </source>
</evidence>
<gene>
    <name evidence="2" type="ORF">ATZ35_02150</name>
</gene>
<evidence type="ECO:0000313" key="2">
    <source>
        <dbReference type="EMBL" id="ALS36000.1"/>
    </source>
</evidence>
<protein>
    <recommendedName>
        <fullName evidence="1">Integron-associated effector binding protein domain-containing protein</fullName>
    </recommendedName>
</protein>
<dbReference type="STRING" id="118060.ATZ35_02150"/>
<proteinExistence type="predicted"/>
<feature type="domain" description="Integron-associated effector binding protein" evidence="1">
    <location>
        <begin position="14"/>
        <end position="127"/>
    </location>
</feature>
<evidence type="ECO:0000259" key="1">
    <source>
        <dbReference type="Pfam" id="PF14526"/>
    </source>
</evidence>
<dbReference type="InterPro" id="IPR029441">
    <property type="entry name" value="Cass2"/>
</dbReference>
<dbReference type="Pfam" id="PF14526">
    <property type="entry name" value="Cass2"/>
    <property type="match status" value="1"/>
</dbReference>
<keyword evidence="3" id="KW-1185">Reference proteome</keyword>
<dbReference type="KEGG" id="erx:ATZ35_02150"/>
<name>A0A0U2X769_9ENTE</name>
<accession>A0A0U2X769</accession>
<reference evidence="3" key="1">
    <citation type="submission" date="2015-12" db="EMBL/GenBank/DDBJ databases">
        <authorList>
            <person name="Lauer A."/>
            <person name="Humrighouse B."/>
            <person name="Loparev V."/>
            <person name="Shewmaker P.L."/>
            <person name="Whitney A.M."/>
            <person name="McLaughlin R.W."/>
        </authorList>
    </citation>
    <scope>NUCLEOTIDE SEQUENCE [LARGE SCALE GENOMIC DNA]</scope>
    <source>
        <strain evidence="3">LMG 26678</strain>
    </source>
</reference>